<reference evidence="2 3" key="1">
    <citation type="submission" date="2015-01" db="EMBL/GenBank/DDBJ databases">
        <title>Draft genome of Vibrio mytili type strain CAIM 528.</title>
        <authorList>
            <person name="Gonzalez-Castillo A."/>
            <person name="Gomez-Gil B."/>
            <person name="Enciso-Ibarra J."/>
        </authorList>
    </citation>
    <scope>NUCLEOTIDE SEQUENCE [LARGE SCALE GENOMIC DNA]</scope>
    <source>
        <strain evidence="2 3">CAIM 528</strain>
    </source>
</reference>
<feature type="transmembrane region" description="Helical" evidence="1">
    <location>
        <begin position="12"/>
        <end position="36"/>
    </location>
</feature>
<dbReference type="Proteomes" id="UP000031977">
    <property type="component" value="Unassembled WGS sequence"/>
</dbReference>
<protein>
    <submittedName>
        <fullName evidence="2">Uncharacterized protein</fullName>
    </submittedName>
</protein>
<organism evidence="2 3">
    <name type="scientific">Vibrio mytili</name>
    <dbReference type="NCBI Taxonomy" id="50718"/>
    <lineage>
        <taxon>Bacteria</taxon>
        <taxon>Pseudomonadati</taxon>
        <taxon>Pseudomonadota</taxon>
        <taxon>Gammaproteobacteria</taxon>
        <taxon>Vibrionales</taxon>
        <taxon>Vibrionaceae</taxon>
        <taxon>Vibrio</taxon>
    </lineage>
</organism>
<dbReference type="RefSeq" id="WP_041156468.1">
    <property type="nucleotide sequence ID" value="NZ_CBCRVP010000006.1"/>
</dbReference>
<dbReference type="EMBL" id="JXOK01000063">
    <property type="protein sequence ID" value="KIN09917.1"/>
    <property type="molecule type" value="Genomic_DNA"/>
</dbReference>
<comment type="caution">
    <text evidence="2">The sequence shown here is derived from an EMBL/GenBank/DDBJ whole genome shotgun (WGS) entry which is preliminary data.</text>
</comment>
<evidence type="ECO:0000256" key="1">
    <source>
        <dbReference type="SAM" id="Phobius"/>
    </source>
</evidence>
<keyword evidence="1" id="KW-0472">Membrane</keyword>
<dbReference type="AlphaFoldDB" id="A0A0C3I6E2"/>
<sequence>MKTFLERNKIYFDTAIATLVGLASIALAVMAILVSINANSIAQSQLQVAEASQQLNMWTHLPKVSATFYHVDTTEGVRQETLEIVNNGQELYDLELKPIAILGYKQDQIIDSENQFDSKLQLKKGEFPLVSYFPSVRYGYNENTGVLVRIHLKNVNELNKRLEDISDSLRSDVLSYNFYVRRYLHISYIDNFGITHEKYYRFTAGGTSVPISMEEGSTLFNNYENNIKNKNLVNYKKSTSQEILNRLL</sequence>
<keyword evidence="1" id="KW-1133">Transmembrane helix</keyword>
<proteinExistence type="predicted"/>
<dbReference type="OrthoDB" id="113283at135623"/>
<evidence type="ECO:0000313" key="3">
    <source>
        <dbReference type="Proteomes" id="UP000031977"/>
    </source>
</evidence>
<evidence type="ECO:0000313" key="2">
    <source>
        <dbReference type="EMBL" id="KIN09917.1"/>
    </source>
</evidence>
<keyword evidence="1" id="KW-0812">Transmembrane</keyword>
<keyword evidence="3" id="KW-1185">Reference proteome</keyword>
<accession>A0A0C3I6E2</accession>
<gene>
    <name evidence="2" type="ORF">SU60_16355</name>
</gene>
<name>A0A0C3I6E2_9VIBR</name>